<feature type="compositionally biased region" description="Polar residues" evidence="1">
    <location>
        <begin position="667"/>
        <end position="679"/>
    </location>
</feature>
<dbReference type="Gene3D" id="1.20.58.2130">
    <property type="match status" value="1"/>
</dbReference>
<dbReference type="Pfam" id="PF08639">
    <property type="entry name" value="Sld3_STD"/>
    <property type="match status" value="1"/>
</dbReference>
<organism evidence="3 4">
    <name type="scientific">Pichia angusta</name>
    <name type="common">Yeast</name>
    <name type="synonym">Hansenula polymorpha</name>
    <dbReference type="NCBI Taxonomy" id="870730"/>
    <lineage>
        <taxon>Eukaryota</taxon>
        <taxon>Fungi</taxon>
        <taxon>Dikarya</taxon>
        <taxon>Ascomycota</taxon>
        <taxon>Saccharomycotina</taxon>
        <taxon>Pichiomycetes</taxon>
        <taxon>Pichiales</taxon>
        <taxon>Pichiaceae</taxon>
        <taxon>Ogataea</taxon>
    </lineage>
</organism>
<evidence type="ECO:0000256" key="1">
    <source>
        <dbReference type="SAM" id="MobiDB-lite"/>
    </source>
</evidence>
<dbReference type="InterPro" id="IPR042511">
    <property type="entry name" value="Sld3"/>
</dbReference>
<keyword evidence="4" id="KW-1185">Reference proteome</keyword>
<feature type="region of interest" description="Disordered" evidence="1">
    <location>
        <begin position="667"/>
        <end position="689"/>
    </location>
</feature>
<dbReference type="PANTHER" id="PTHR28067">
    <property type="entry name" value="DNA REPLICATION REGULATOR SLD3"/>
    <property type="match status" value="1"/>
</dbReference>
<evidence type="ECO:0000259" key="2">
    <source>
        <dbReference type="Pfam" id="PF08639"/>
    </source>
</evidence>
<dbReference type="EMBL" id="JAHLVD010000006">
    <property type="protein sequence ID" value="KAG7849788.1"/>
    <property type="molecule type" value="Genomic_DNA"/>
</dbReference>
<reference evidence="3 4" key="1">
    <citation type="journal article" date="2021" name="G3 (Bethesda)">
        <title>Genomic diversity, chromosomal rearrangements, and interspecies hybridization in the ogataea polymorpha species complex.</title>
        <authorList>
            <person name="Hanson S.J."/>
            <person name="Cinneide E.O."/>
            <person name="Salzberg L.I."/>
            <person name="Wolfe K.H."/>
            <person name="McGowan J."/>
            <person name="Fitzpatrick D.A."/>
            <person name="Matlin K."/>
        </authorList>
    </citation>
    <scope>NUCLEOTIDE SEQUENCE [LARGE SCALE GENOMIC DNA]</scope>
    <source>
        <strain evidence="3">51-138</strain>
    </source>
</reference>
<protein>
    <recommendedName>
        <fullName evidence="2">DNA replication regulator Sld3 C-terminal domain-containing protein</fullName>
    </recommendedName>
</protein>
<evidence type="ECO:0000313" key="3">
    <source>
        <dbReference type="EMBL" id="KAG7849788.1"/>
    </source>
</evidence>
<feature type="domain" description="DNA replication regulator Sld3 C-terminal" evidence="2">
    <location>
        <begin position="264"/>
        <end position="564"/>
    </location>
</feature>
<sequence>MFRFRVGPVKGTDINSAETLVEVICAITSVNAGLGFFKVESSSDLILGAALIKDFDCFKVRNGYSSAFVVIHSSNQFLASRPVFGILSPGTQHNIWTLYKLADGARIGESRIKMRGGNPLVSEAPSSSYDFPRIKKSGLAIKSSSCRLSLRMSPPNIKLSASFSSPSKLSQIDPHAFLAERYYSTLYQRTIPLQFFAKTALPRVHVLSHSNIHLARETISSFIIRSMTSFNQRFEFSRSSCTSSLNLLNDDELSYRVDFFRNSSGDSDEQFRASLEDLKLREAKLQVILNLELLRLLDGGKYHQKPTIRKLGVVYTKRSLVGRKKRLIPTLIGTAIPVHARFTTDLRNFQDDSSNELTSDLLMTNINALMDKLCVHDAITGLSSIEDDSTYRFLVNSVAPFFQKSHPKLVRELLNKSKGPSVSKKSRYSHEGHLKTIHSPPPKPKSANRSDTSILGNSLEFSDLKLKRKASNLGMTQNLSKKTFDMIKSTSITQQLSTSQTGIESQPLLQTASNSSKTRISRISTFEKSAIFSHRKRHIPSKHFDNTEVQTNSYTEVEATPVKKPHASLEVYASPCDLKTTMNDISPIHTNKISDTYVSGTPLKINAQENENIIQTIENLSTASPSKCAGTSRGIFANEIRDSFAPCLLPELGPPLPHSLTKHKSSLQRQSDISSANEHCTTKRKLTFS</sequence>
<dbReference type="PANTHER" id="PTHR28067:SF1">
    <property type="entry name" value="DNA REPLICATION REGULATOR SLD3"/>
    <property type="match status" value="1"/>
</dbReference>
<dbReference type="Proteomes" id="UP001197328">
    <property type="component" value="Unassembled WGS sequence"/>
</dbReference>
<dbReference type="InterPro" id="IPR013948">
    <property type="entry name" value="DNA_replication_reg_Sld3_C"/>
</dbReference>
<comment type="caution">
    <text evidence="3">The sequence shown here is derived from an EMBL/GenBank/DDBJ whole genome shotgun (WGS) entry which is preliminary data.</text>
</comment>
<accession>A0ABQ7RXI6</accession>
<evidence type="ECO:0000313" key="4">
    <source>
        <dbReference type="Proteomes" id="UP001197328"/>
    </source>
</evidence>
<feature type="region of interest" description="Disordered" evidence="1">
    <location>
        <begin position="415"/>
        <end position="452"/>
    </location>
</feature>
<gene>
    <name evidence="3" type="ORF">KL940_002818</name>
</gene>
<proteinExistence type="predicted"/>
<name>A0ABQ7RXI6_PICAN</name>